<proteinExistence type="predicted"/>
<dbReference type="SUPFAM" id="SSF56281">
    <property type="entry name" value="Metallo-hydrolase/oxidoreductase"/>
    <property type="match status" value="1"/>
</dbReference>
<dbReference type="Gene3D" id="3.60.15.10">
    <property type="entry name" value="Ribonuclease Z/Hydroxyacylglutathione hydrolase-like"/>
    <property type="match status" value="2"/>
</dbReference>
<dbReference type="GO" id="GO:0035312">
    <property type="term" value="F:5'-3' DNA exonuclease activity"/>
    <property type="evidence" value="ECO:0007669"/>
    <property type="project" value="TreeGrafter"/>
</dbReference>
<evidence type="ECO:0000259" key="5">
    <source>
        <dbReference type="SMART" id="SM00849"/>
    </source>
</evidence>
<comment type="caution">
    <text evidence="6">The sequence shown here is derived from an EMBL/GenBank/DDBJ whole genome shotgun (WGS) entry which is preliminary data.</text>
</comment>
<sequence>MSTFNGIVHEFPGIAIDFFRPQPERSRPPLACFLSHVHSDHLAGLETLRSHFIYCSAATREILLRLQKHPSRIAYANGLREAPVRTYTHLKSLLKAVPLDTPTVLELAPGNHIQVTLIDANHCPGAVMFLIEGNGKAVLYTGDIRSEPWWVNAVARNPCLVEYASGLNLLDRIYLDTSMLSNHELQTKAEGLKELLTKISKYPDDTVFCMQAWTYGYEEVWIALSKALKSKIHVDKYKMGVYKSLVTKSSQDRFSTHFHHTKEAPYLVGFNCGNTRHEGCLTLDENVRIHSCEKGTSCSVMQTKPIVWIQPIVAHIADGMDWAEVGLGGGGDDLEQEADVEDLTLEHLQPLFDMIGESRDLSVCAKEQIKNLLRSLVAKSRLPEAEVPMSEISEDVRTRLGSIIFSMVRSVATAKELSRSLPRSQAAADKLPNRITFPYARHSSYPELRHLVETFKPKDVWPCTVDISHWQECGITMRKLFGPYCSGNIFEYDQLVEELIKKRSASLNPHVQKANDEESQQTPSSACGEPPTSPILLSSPKNDQSQLCDRSGNPDGALLHESSRVDPDRTDIISIASNGSQSNDDKNEPLLPAKRPYETFREADDPRLEHAEDEDLDLQGDSQASALSARAHESRLRAYRIANGNSEDRGWRSIELLSTSHNHNAMDEELGSS</sequence>
<dbReference type="Gene3D" id="3.40.50.12650">
    <property type="match status" value="2"/>
</dbReference>
<dbReference type="AlphaFoldDB" id="A0A9P9WWV7"/>
<evidence type="ECO:0000256" key="1">
    <source>
        <dbReference type="ARBA" id="ARBA00022722"/>
    </source>
</evidence>
<feature type="region of interest" description="Disordered" evidence="4">
    <location>
        <begin position="509"/>
        <end position="634"/>
    </location>
</feature>
<keyword evidence="2" id="KW-0378">Hydrolase</keyword>
<gene>
    <name evidence="6" type="ORF">JX265_000729</name>
</gene>
<name>A0A9P9WWV7_9PEZI</name>
<evidence type="ECO:0000256" key="4">
    <source>
        <dbReference type="SAM" id="MobiDB-lite"/>
    </source>
</evidence>
<dbReference type="GO" id="GO:0000723">
    <property type="term" value="P:telomere maintenance"/>
    <property type="evidence" value="ECO:0007669"/>
    <property type="project" value="TreeGrafter"/>
</dbReference>
<dbReference type="GO" id="GO:0036297">
    <property type="term" value="P:interstrand cross-link repair"/>
    <property type="evidence" value="ECO:0007669"/>
    <property type="project" value="TreeGrafter"/>
</dbReference>
<protein>
    <recommendedName>
        <fullName evidence="5">Metallo-beta-lactamase domain-containing protein</fullName>
    </recommendedName>
</protein>
<dbReference type="GO" id="GO:0006303">
    <property type="term" value="P:double-strand break repair via nonhomologous end joining"/>
    <property type="evidence" value="ECO:0007669"/>
    <property type="project" value="TreeGrafter"/>
</dbReference>
<dbReference type="PANTHER" id="PTHR23240:SF8">
    <property type="entry name" value="PROTEIN ARTEMIS"/>
    <property type="match status" value="1"/>
</dbReference>
<dbReference type="PANTHER" id="PTHR23240">
    <property type="entry name" value="DNA CROSS-LINK REPAIR PROTEIN PSO2/SNM1-RELATED"/>
    <property type="match status" value="1"/>
</dbReference>
<reference evidence="6" key="1">
    <citation type="submission" date="2021-03" db="EMBL/GenBank/DDBJ databases">
        <title>Revisited historic fungal species revealed as producer of novel bioactive compounds through whole genome sequencing and comparative genomics.</title>
        <authorList>
            <person name="Vignolle G.A."/>
            <person name="Hochenegger N."/>
            <person name="Mach R.L."/>
            <person name="Mach-Aigner A.R."/>
            <person name="Javad Rahimi M."/>
            <person name="Salim K.A."/>
            <person name="Chan C.M."/>
            <person name="Lim L.B.L."/>
            <person name="Cai F."/>
            <person name="Druzhinina I.S."/>
            <person name="U'Ren J.M."/>
            <person name="Derntl C."/>
        </authorList>
    </citation>
    <scope>NUCLEOTIDE SEQUENCE</scope>
    <source>
        <strain evidence="6">TUCIM 5799</strain>
    </source>
</reference>
<dbReference type="Pfam" id="PF12706">
    <property type="entry name" value="Lactamase_B_2"/>
    <property type="match status" value="1"/>
</dbReference>
<keyword evidence="1" id="KW-0540">Nuclease</keyword>
<dbReference type="InterPro" id="IPR036866">
    <property type="entry name" value="RibonucZ/Hydroxyglut_hydro"/>
</dbReference>
<feature type="compositionally biased region" description="Basic and acidic residues" evidence="4">
    <location>
        <begin position="561"/>
        <end position="571"/>
    </location>
</feature>
<evidence type="ECO:0000256" key="3">
    <source>
        <dbReference type="ARBA" id="ARBA00022839"/>
    </source>
</evidence>
<dbReference type="EMBL" id="JAFIMR010000002">
    <property type="protein sequence ID" value="KAI1880489.1"/>
    <property type="molecule type" value="Genomic_DNA"/>
</dbReference>
<dbReference type="InterPro" id="IPR001279">
    <property type="entry name" value="Metallo-B-lactamas"/>
</dbReference>
<dbReference type="GO" id="GO:0003684">
    <property type="term" value="F:damaged DNA binding"/>
    <property type="evidence" value="ECO:0007669"/>
    <property type="project" value="TreeGrafter"/>
</dbReference>
<keyword evidence="7" id="KW-1185">Reference proteome</keyword>
<dbReference type="Proteomes" id="UP000829685">
    <property type="component" value="Unassembled WGS sequence"/>
</dbReference>
<organism evidence="6 7">
    <name type="scientific">Neoarthrinium moseri</name>
    <dbReference type="NCBI Taxonomy" id="1658444"/>
    <lineage>
        <taxon>Eukaryota</taxon>
        <taxon>Fungi</taxon>
        <taxon>Dikarya</taxon>
        <taxon>Ascomycota</taxon>
        <taxon>Pezizomycotina</taxon>
        <taxon>Sordariomycetes</taxon>
        <taxon>Xylariomycetidae</taxon>
        <taxon>Amphisphaeriales</taxon>
        <taxon>Apiosporaceae</taxon>
        <taxon>Neoarthrinium</taxon>
    </lineage>
</organism>
<dbReference type="SMART" id="SM00849">
    <property type="entry name" value="Lactamase_B"/>
    <property type="match status" value="1"/>
</dbReference>
<evidence type="ECO:0000313" key="6">
    <source>
        <dbReference type="EMBL" id="KAI1880489.1"/>
    </source>
</evidence>
<feature type="compositionally biased region" description="Basic and acidic residues" evidence="4">
    <location>
        <begin position="595"/>
        <end position="610"/>
    </location>
</feature>
<evidence type="ECO:0000313" key="7">
    <source>
        <dbReference type="Proteomes" id="UP000829685"/>
    </source>
</evidence>
<accession>A0A9P9WWV7</accession>
<evidence type="ECO:0000256" key="2">
    <source>
        <dbReference type="ARBA" id="ARBA00022801"/>
    </source>
</evidence>
<keyword evidence="3" id="KW-0269">Exonuclease</keyword>
<feature type="domain" description="Metallo-beta-lactamase" evidence="5">
    <location>
        <begin position="1"/>
        <end position="183"/>
    </location>
</feature>
<feature type="compositionally biased region" description="Polar residues" evidence="4">
    <location>
        <begin position="535"/>
        <end position="548"/>
    </location>
</feature>